<dbReference type="RefSeq" id="NP_001334829.1">
    <property type="nucleotide sequence ID" value="NM_001347900.1"/>
</dbReference>
<dbReference type="PANTHER" id="PTHR31973:SF187">
    <property type="entry name" value="MUTATOR TRANSPOSASE MUDRA PROTEIN"/>
    <property type="match status" value="1"/>
</dbReference>
<feature type="domain" description="SWIM-type" evidence="5">
    <location>
        <begin position="38"/>
        <end position="70"/>
    </location>
</feature>
<proteinExistence type="evidence at transcript level"/>
<evidence type="ECO:0000313" key="6">
    <source>
        <dbReference type="EMBL" id="ACF82354.1"/>
    </source>
</evidence>
<protein>
    <recommendedName>
        <fullName evidence="5">SWIM-type domain-containing protein</fullName>
    </recommendedName>
</protein>
<name>B4FJR1_MAIZE</name>
<keyword evidence="2 4" id="KW-0863">Zinc-finger</keyword>
<evidence type="ECO:0000256" key="1">
    <source>
        <dbReference type="ARBA" id="ARBA00022723"/>
    </source>
</evidence>
<keyword evidence="1" id="KW-0479">Metal-binding</keyword>
<dbReference type="EMBL" id="BT037349">
    <property type="protein sequence ID" value="ACF82354.1"/>
    <property type="molecule type" value="mRNA"/>
</dbReference>
<reference evidence="6" key="1">
    <citation type="journal article" date="2009" name="PLoS Genet.">
        <title>Sequencing, mapping, and analysis of 27,455 maize full-length cDNAs.</title>
        <authorList>
            <person name="Soderlund C."/>
            <person name="Descour A."/>
            <person name="Kudrna D."/>
            <person name="Bomhoff M."/>
            <person name="Boyd L."/>
            <person name="Currie J."/>
            <person name="Angelova A."/>
            <person name="Collura K."/>
            <person name="Wissotski M."/>
            <person name="Ashley E."/>
            <person name="Morrow D."/>
            <person name="Fernandes J."/>
            <person name="Walbot V."/>
            <person name="Yu Y."/>
        </authorList>
    </citation>
    <scope>NUCLEOTIDE SEQUENCE</scope>
    <source>
        <strain evidence="6">B73</strain>
    </source>
</reference>
<dbReference type="AlphaFoldDB" id="B4FJR1"/>
<dbReference type="PANTHER" id="PTHR31973">
    <property type="entry name" value="POLYPROTEIN, PUTATIVE-RELATED"/>
    <property type="match status" value="1"/>
</dbReference>
<dbReference type="InterPro" id="IPR007527">
    <property type="entry name" value="Znf_SWIM"/>
</dbReference>
<dbReference type="InterPro" id="IPR006564">
    <property type="entry name" value="Znf_PMZ"/>
</dbReference>
<evidence type="ECO:0000256" key="3">
    <source>
        <dbReference type="ARBA" id="ARBA00022833"/>
    </source>
</evidence>
<evidence type="ECO:0000259" key="5">
    <source>
        <dbReference type="PROSITE" id="PS50966"/>
    </source>
</evidence>
<organism evidence="6">
    <name type="scientific">Zea mays</name>
    <name type="common">Maize</name>
    <dbReference type="NCBI Taxonomy" id="4577"/>
    <lineage>
        <taxon>Eukaryota</taxon>
        <taxon>Viridiplantae</taxon>
        <taxon>Streptophyta</taxon>
        <taxon>Embryophyta</taxon>
        <taxon>Tracheophyta</taxon>
        <taxon>Spermatophyta</taxon>
        <taxon>Magnoliopsida</taxon>
        <taxon>Liliopsida</taxon>
        <taxon>Poales</taxon>
        <taxon>Poaceae</taxon>
        <taxon>PACMAD clade</taxon>
        <taxon>Panicoideae</taxon>
        <taxon>Andropogonodae</taxon>
        <taxon>Andropogoneae</taxon>
        <taxon>Tripsacinae</taxon>
        <taxon>Zea</taxon>
    </lineage>
</organism>
<keyword evidence="3" id="KW-0862">Zinc</keyword>
<dbReference type="PROSITE" id="PS50966">
    <property type="entry name" value="ZF_SWIM"/>
    <property type="match status" value="1"/>
</dbReference>
<accession>B4FJR1</accession>
<sequence length="132" mass="14869">MKQLHDAGRGLVGYVVHKGPDHTAEVSGVHKDLTPWRHTIDLVNRECSCKKWQLTGLPCTHALSVIGCFRNLKLEDYVDSYYSVEKFKTAYVGKIPTLTDKTEWEQPEVGYKVWPPILKRAAGSQGQEGSLE</sequence>
<dbReference type="Pfam" id="PF04434">
    <property type="entry name" value="SWIM"/>
    <property type="match status" value="1"/>
</dbReference>
<dbReference type="GO" id="GO:0008270">
    <property type="term" value="F:zinc ion binding"/>
    <property type="evidence" value="ECO:0007669"/>
    <property type="project" value="UniProtKB-KW"/>
</dbReference>
<dbReference type="GeneID" id="100216790"/>
<evidence type="ECO:0000256" key="4">
    <source>
        <dbReference type="PROSITE-ProRule" id="PRU00325"/>
    </source>
</evidence>
<dbReference type="SMART" id="SM00575">
    <property type="entry name" value="ZnF_PMZ"/>
    <property type="match status" value="1"/>
</dbReference>
<evidence type="ECO:0000256" key="2">
    <source>
        <dbReference type="ARBA" id="ARBA00022771"/>
    </source>
</evidence>
<dbReference type="OrthoDB" id="670150at2759"/>